<proteinExistence type="predicted"/>
<dbReference type="InterPro" id="IPR026004">
    <property type="entry name" value="Septum_form"/>
</dbReference>
<evidence type="ECO:0000256" key="1">
    <source>
        <dbReference type="SAM" id="MobiDB-lite"/>
    </source>
</evidence>
<dbReference type="OrthoDB" id="4266126at2"/>
<feature type="domain" description="Septum formation-related" evidence="2">
    <location>
        <begin position="66"/>
        <end position="290"/>
    </location>
</feature>
<name>F8DYP2_CORRG</name>
<feature type="compositionally biased region" description="Low complexity" evidence="1">
    <location>
        <begin position="337"/>
        <end position="375"/>
    </location>
</feature>
<dbReference type="Proteomes" id="UP000000492">
    <property type="component" value="Chromosome"/>
</dbReference>
<protein>
    <submittedName>
        <fullName evidence="3">Secreted protein</fullName>
    </submittedName>
</protein>
<dbReference type="AlphaFoldDB" id="F8DYP2"/>
<dbReference type="EMBL" id="CP002857">
    <property type="protein sequence ID" value="AEI08884.1"/>
    <property type="molecule type" value="Genomic_DNA"/>
</dbReference>
<dbReference type="HOGENOM" id="CLU_037731_0_0_11"/>
<evidence type="ECO:0000259" key="2">
    <source>
        <dbReference type="Pfam" id="PF13845"/>
    </source>
</evidence>
<dbReference type="KEGG" id="crd:CRES_0521"/>
<sequence length="375" mass="39736">MSLSQSTWTKRMRSITTALLAALCGGVGAGAFLLSAPEDSTPLAQTNHNRTKDADPVPASFNDAQAGSCINWKPGPKGANSDFATVDCAENHRFEVATREDLSTYPTSEFGPESPLPGKTRQEKLTNELCVGPTLKYLQGKLDPEGRYSIAPILPPKSAWAEGDRTMLCGVMVIDEDSRAVETRGLAAKQDQSRVSKPDACVLVKGNTTTETACDRPHSWQVTKLVDLSKNFSGPWPGVDQQNQYLNKICTEAAREYLGDDDALYNSTLAPFWTTLQKQSWDAGSRSVNCALTFGKRGGGFATLQGDVRQKFTIDGQPPAKQPKRNPLRQPGDSARSSSTGGTNSGNGTPRANGTASGAPAPGAGTADAGAPSGN</sequence>
<dbReference type="Pfam" id="PF13845">
    <property type="entry name" value="Septum_form"/>
    <property type="match status" value="1"/>
</dbReference>
<reference evidence="3 4" key="1">
    <citation type="journal article" date="2012" name="BMC Genomics">
        <title>Complete genome sequence, lifestyle, and multi-drug resistance of the human pathogen Corynebacterium resistens DSM 45100 isolated from blood samples of a leukemia patient.</title>
        <authorList>
            <person name="Schroder J."/>
            <person name="Maus I."/>
            <person name="Meyer K."/>
            <person name="Wordemann S."/>
            <person name="Blom J."/>
            <person name="Jaenicke S."/>
            <person name="Schneider J."/>
            <person name="Trost E."/>
            <person name="Tauch A."/>
        </authorList>
    </citation>
    <scope>NUCLEOTIDE SEQUENCE [LARGE SCALE GENOMIC DNA]</scope>
    <source>
        <strain evidence="4">DSM 45100 / JCM 12819 / CCUG 50093 / GTC 2026 / SICGH 158</strain>
    </source>
</reference>
<organism evidence="3 4">
    <name type="scientific">Corynebacterium resistens (strain DSM 45100 / JCM 12819 / GTC 2026 / SICGH 158)</name>
    <dbReference type="NCBI Taxonomy" id="662755"/>
    <lineage>
        <taxon>Bacteria</taxon>
        <taxon>Bacillati</taxon>
        <taxon>Actinomycetota</taxon>
        <taxon>Actinomycetes</taxon>
        <taxon>Mycobacteriales</taxon>
        <taxon>Corynebacteriaceae</taxon>
        <taxon>Corynebacterium</taxon>
    </lineage>
</organism>
<accession>F8DYP2</accession>
<dbReference type="STRING" id="662755.CRES_0521"/>
<evidence type="ECO:0000313" key="3">
    <source>
        <dbReference type="EMBL" id="AEI08884.1"/>
    </source>
</evidence>
<keyword evidence="4" id="KW-1185">Reference proteome</keyword>
<gene>
    <name evidence="3" type="ordered locus">CRES_0521</name>
</gene>
<dbReference type="eggNOG" id="ENOG5030VN0">
    <property type="taxonomic scope" value="Bacteria"/>
</dbReference>
<dbReference type="RefSeq" id="WP_013887909.1">
    <property type="nucleotide sequence ID" value="NC_015673.1"/>
</dbReference>
<evidence type="ECO:0000313" key="4">
    <source>
        <dbReference type="Proteomes" id="UP000000492"/>
    </source>
</evidence>
<feature type="region of interest" description="Disordered" evidence="1">
    <location>
        <begin position="313"/>
        <end position="375"/>
    </location>
</feature>